<dbReference type="EMBL" id="JAVDQD010000004">
    <property type="protein sequence ID" value="MDR6240122.1"/>
    <property type="molecule type" value="Genomic_DNA"/>
</dbReference>
<evidence type="ECO:0000313" key="9">
    <source>
        <dbReference type="Proteomes" id="UP001185092"/>
    </source>
</evidence>
<dbReference type="InterPro" id="IPR003370">
    <property type="entry name" value="Chromate_transpt"/>
</dbReference>
<gene>
    <name evidence="8" type="ORF">HNQ88_003188</name>
</gene>
<proteinExistence type="inferred from homology"/>
<evidence type="ECO:0000256" key="7">
    <source>
        <dbReference type="SAM" id="Phobius"/>
    </source>
</evidence>
<evidence type="ECO:0000256" key="6">
    <source>
        <dbReference type="ARBA" id="ARBA00023136"/>
    </source>
</evidence>
<keyword evidence="4 7" id="KW-0812">Transmembrane</keyword>
<evidence type="ECO:0000256" key="5">
    <source>
        <dbReference type="ARBA" id="ARBA00022989"/>
    </source>
</evidence>
<evidence type="ECO:0000256" key="4">
    <source>
        <dbReference type="ARBA" id="ARBA00022692"/>
    </source>
</evidence>
<keyword evidence="3" id="KW-1003">Cell membrane</keyword>
<evidence type="ECO:0000256" key="3">
    <source>
        <dbReference type="ARBA" id="ARBA00022475"/>
    </source>
</evidence>
<accession>A0AAE3XNC0</accession>
<keyword evidence="9" id="KW-1185">Reference proteome</keyword>
<feature type="transmembrane region" description="Helical" evidence="7">
    <location>
        <begin position="111"/>
        <end position="131"/>
    </location>
</feature>
<feature type="transmembrane region" description="Helical" evidence="7">
    <location>
        <begin position="76"/>
        <end position="99"/>
    </location>
</feature>
<dbReference type="PANTHER" id="PTHR43663">
    <property type="entry name" value="CHROMATE TRANSPORT PROTEIN-RELATED"/>
    <property type="match status" value="1"/>
</dbReference>
<keyword evidence="6 7" id="KW-0472">Membrane</keyword>
<organism evidence="8 9">
    <name type="scientific">Aureibacter tunicatorum</name>
    <dbReference type="NCBI Taxonomy" id="866807"/>
    <lineage>
        <taxon>Bacteria</taxon>
        <taxon>Pseudomonadati</taxon>
        <taxon>Bacteroidota</taxon>
        <taxon>Cytophagia</taxon>
        <taxon>Cytophagales</taxon>
        <taxon>Persicobacteraceae</taxon>
        <taxon>Aureibacter</taxon>
    </lineage>
</organism>
<reference evidence="8" key="1">
    <citation type="submission" date="2023-07" db="EMBL/GenBank/DDBJ databases">
        <title>Genomic Encyclopedia of Type Strains, Phase IV (KMG-IV): sequencing the most valuable type-strain genomes for metagenomic binning, comparative biology and taxonomic classification.</title>
        <authorList>
            <person name="Goeker M."/>
        </authorList>
    </citation>
    <scope>NUCLEOTIDE SEQUENCE</scope>
    <source>
        <strain evidence="8">DSM 26174</strain>
    </source>
</reference>
<evidence type="ECO:0000256" key="2">
    <source>
        <dbReference type="ARBA" id="ARBA00005262"/>
    </source>
</evidence>
<dbReference type="AlphaFoldDB" id="A0AAE3XNC0"/>
<dbReference type="PANTHER" id="PTHR43663:SF1">
    <property type="entry name" value="CHROMATE TRANSPORTER"/>
    <property type="match status" value="1"/>
</dbReference>
<keyword evidence="5 7" id="KW-1133">Transmembrane helix</keyword>
<dbReference type="InterPro" id="IPR052518">
    <property type="entry name" value="CHR_Transporter"/>
</dbReference>
<feature type="transmembrane region" description="Helical" evidence="7">
    <location>
        <begin position="7"/>
        <end position="28"/>
    </location>
</feature>
<dbReference type="RefSeq" id="WP_309939981.1">
    <property type="nucleotide sequence ID" value="NZ_AP025305.1"/>
</dbReference>
<feature type="transmembrane region" description="Helical" evidence="7">
    <location>
        <begin position="138"/>
        <end position="154"/>
    </location>
</feature>
<sequence length="184" mass="19857">MKKLIDLFISFFKLGAMTIGGGYAMIPLLEDLLVNKKKWLTKEDMLEIISISQMTPGTIAINAATFIGYRIKGKTGAVTATAGVITPSLIIITTIALIFSSHFESQLLQNAFKGIRCAVVAMIGYSVYGMLKSGIKNAPQVLIFAASLVLLVAINVNPIYLIIIGGATSILVQLFIPSLRKHIK</sequence>
<feature type="transmembrane region" description="Helical" evidence="7">
    <location>
        <begin position="48"/>
        <end position="69"/>
    </location>
</feature>
<evidence type="ECO:0000256" key="1">
    <source>
        <dbReference type="ARBA" id="ARBA00004651"/>
    </source>
</evidence>
<dbReference type="Proteomes" id="UP001185092">
    <property type="component" value="Unassembled WGS sequence"/>
</dbReference>
<dbReference type="GO" id="GO:0005886">
    <property type="term" value="C:plasma membrane"/>
    <property type="evidence" value="ECO:0007669"/>
    <property type="project" value="UniProtKB-SubCell"/>
</dbReference>
<name>A0AAE3XNC0_9BACT</name>
<comment type="similarity">
    <text evidence="2">Belongs to the chromate ion transporter (CHR) (TC 2.A.51) family.</text>
</comment>
<evidence type="ECO:0000313" key="8">
    <source>
        <dbReference type="EMBL" id="MDR6240122.1"/>
    </source>
</evidence>
<dbReference type="GO" id="GO:0015109">
    <property type="term" value="F:chromate transmembrane transporter activity"/>
    <property type="evidence" value="ECO:0007669"/>
    <property type="project" value="InterPro"/>
</dbReference>
<protein>
    <submittedName>
        <fullName evidence="8">Chromate transporter</fullName>
    </submittedName>
</protein>
<comment type="subcellular location">
    <subcellularLocation>
        <location evidence="1">Cell membrane</location>
        <topology evidence="1">Multi-pass membrane protein</topology>
    </subcellularLocation>
</comment>
<dbReference type="Pfam" id="PF02417">
    <property type="entry name" value="Chromate_transp"/>
    <property type="match status" value="1"/>
</dbReference>
<comment type="caution">
    <text evidence="8">The sequence shown here is derived from an EMBL/GenBank/DDBJ whole genome shotgun (WGS) entry which is preliminary data.</text>
</comment>